<gene>
    <name evidence="2" type="ORF">EJB05_10160</name>
</gene>
<dbReference type="AlphaFoldDB" id="A0A5J9W6X4"/>
<feature type="domain" description="At1g61320/AtMIF1 LRR" evidence="1">
    <location>
        <begin position="5"/>
        <end position="51"/>
    </location>
</feature>
<sequence length="92" mass="9972">WLTLQISQSTFLHLKYLSITLYGAAFSRAYDCFSVVSFLDGAPLLETFVLGDSSSGIATTDAASLDCWRSITSEADGRTPAQAPEECEDHCT</sequence>
<reference evidence="2 3" key="1">
    <citation type="journal article" date="2019" name="Sci. Rep.">
        <title>A high-quality genome of Eragrostis curvula grass provides insights into Poaceae evolution and supports new strategies to enhance forage quality.</title>
        <authorList>
            <person name="Carballo J."/>
            <person name="Santos B.A.C.M."/>
            <person name="Zappacosta D."/>
            <person name="Garbus I."/>
            <person name="Selva J.P."/>
            <person name="Gallo C.A."/>
            <person name="Diaz A."/>
            <person name="Albertini E."/>
            <person name="Caccamo M."/>
            <person name="Echenique V."/>
        </authorList>
    </citation>
    <scope>NUCLEOTIDE SEQUENCE [LARGE SCALE GENOMIC DNA]</scope>
    <source>
        <strain evidence="3">cv. Victoria</strain>
        <tissue evidence="2">Leaf</tissue>
    </source>
</reference>
<accession>A0A5J9W6X4</accession>
<feature type="non-terminal residue" evidence="2">
    <location>
        <position position="92"/>
    </location>
</feature>
<dbReference type="Proteomes" id="UP000324897">
    <property type="component" value="Unassembled WGS sequence"/>
</dbReference>
<dbReference type="Gramene" id="TVU43673">
    <property type="protein sequence ID" value="TVU43673"/>
    <property type="gene ID" value="EJB05_10160"/>
</dbReference>
<protein>
    <recommendedName>
        <fullName evidence="1">At1g61320/AtMIF1 LRR domain-containing protein</fullName>
    </recommendedName>
</protein>
<proteinExistence type="predicted"/>
<dbReference type="EMBL" id="RWGY01000005">
    <property type="protein sequence ID" value="TVU43673.1"/>
    <property type="molecule type" value="Genomic_DNA"/>
</dbReference>
<dbReference type="OrthoDB" id="613853at2759"/>
<keyword evidence="3" id="KW-1185">Reference proteome</keyword>
<dbReference type="InterPro" id="IPR055357">
    <property type="entry name" value="LRR_At1g61320_AtMIF1"/>
</dbReference>
<evidence type="ECO:0000313" key="2">
    <source>
        <dbReference type="EMBL" id="TVU43673.1"/>
    </source>
</evidence>
<name>A0A5J9W6X4_9POAL</name>
<evidence type="ECO:0000259" key="1">
    <source>
        <dbReference type="Pfam" id="PF23622"/>
    </source>
</evidence>
<evidence type="ECO:0000313" key="3">
    <source>
        <dbReference type="Proteomes" id="UP000324897"/>
    </source>
</evidence>
<dbReference type="Pfam" id="PF23622">
    <property type="entry name" value="LRR_At1g61320_AtMIF1"/>
    <property type="match status" value="1"/>
</dbReference>
<feature type="non-terminal residue" evidence="2">
    <location>
        <position position="1"/>
    </location>
</feature>
<organism evidence="2 3">
    <name type="scientific">Eragrostis curvula</name>
    <name type="common">weeping love grass</name>
    <dbReference type="NCBI Taxonomy" id="38414"/>
    <lineage>
        <taxon>Eukaryota</taxon>
        <taxon>Viridiplantae</taxon>
        <taxon>Streptophyta</taxon>
        <taxon>Embryophyta</taxon>
        <taxon>Tracheophyta</taxon>
        <taxon>Spermatophyta</taxon>
        <taxon>Magnoliopsida</taxon>
        <taxon>Liliopsida</taxon>
        <taxon>Poales</taxon>
        <taxon>Poaceae</taxon>
        <taxon>PACMAD clade</taxon>
        <taxon>Chloridoideae</taxon>
        <taxon>Eragrostideae</taxon>
        <taxon>Eragrostidinae</taxon>
        <taxon>Eragrostis</taxon>
    </lineage>
</organism>
<comment type="caution">
    <text evidence="2">The sequence shown here is derived from an EMBL/GenBank/DDBJ whole genome shotgun (WGS) entry which is preliminary data.</text>
</comment>